<dbReference type="SUPFAM" id="SSF51197">
    <property type="entry name" value="Clavaminate synthase-like"/>
    <property type="match status" value="1"/>
</dbReference>
<evidence type="ECO:0000259" key="1">
    <source>
        <dbReference type="Pfam" id="PF09313"/>
    </source>
</evidence>
<accession>A0A3T0N9X0</accession>
<dbReference type="OrthoDB" id="7282222at2"/>
<protein>
    <submittedName>
        <fullName evidence="2">DUF1971 domain-containing protein</fullName>
    </submittedName>
</protein>
<organism evidence="2 3">
    <name type="scientific">Parasedimentitalea marina</name>
    <dbReference type="NCBI Taxonomy" id="2483033"/>
    <lineage>
        <taxon>Bacteria</taxon>
        <taxon>Pseudomonadati</taxon>
        <taxon>Pseudomonadota</taxon>
        <taxon>Alphaproteobacteria</taxon>
        <taxon>Rhodobacterales</taxon>
        <taxon>Paracoccaceae</taxon>
        <taxon>Parasedimentitalea</taxon>
    </lineage>
</organism>
<dbReference type="RefSeq" id="WP_127751325.1">
    <property type="nucleotide sequence ID" value="NZ_CP033221.1"/>
</dbReference>
<dbReference type="EMBL" id="CP033221">
    <property type="protein sequence ID" value="AZV80826.1"/>
    <property type="molecule type" value="Genomic_DNA"/>
</dbReference>
<proteinExistence type="predicted"/>
<dbReference type="Pfam" id="PF09313">
    <property type="entry name" value="TehB-like"/>
    <property type="match status" value="1"/>
</dbReference>
<keyword evidence="3" id="KW-1185">Reference proteome</keyword>
<reference evidence="2 3" key="1">
    <citation type="submission" date="2018-10" db="EMBL/GenBank/DDBJ databases">
        <title>Parasedimentitalea marina sp. nov., a psychrophilic bacterium isolated from deep seawater of the New Britain Trench.</title>
        <authorList>
            <person name="Cao J."/>
        </authorList>
    </citation>
    <scope>NUCLEOTIDE SEQUENCE [LARGE SCALE GENOMIC DNA]</scope>
    <source>
        <strain evidence="2 3">W43</strain>
        <plasmid evidence="2 3">pW43B</plasmid>
    </source>
</reference>
<dbReference type="InterPro" id="IPR014710">
    <property type="entry name" value="RmlC-like_jellyroll"/>
</dbReference>
<feature type="domain" description="TehB/YeaR-like" evidence="1">
    <location>
        <begin position="15"/>
        <end position="86"/>
    </location>
</feature>
<keyword evidence="2" id="KW-0614">Plasmid</keyword>
<dbReference type="Proteomes" id="UP000283063">
    <property type="component" value="Plasmid pW43B"/>
</dbReference>
<sequence length="98" mass="11148">MPDIFPPNAVKYSESPVFTQDTLPDALRRDHQTKASVWGRIMVHEGSLLYLRKGKPAQTVTAAEPATIWPEEPHSVTPQGIVSFRVEFYRIPDQETDR</sequence>
<dbReference type="Gene3D" id="2.60.120.10">
    <property type="entry name" value="Jelly Rolls"/>
    <property type="match status" value="1"/>
</dbReference>
<dbReference type="KEGG" id="sedi:EBB79_23020"/>
<dbReference type="AlphaFoldDB" id="A0A3T0N9X0"/>
<evidence type="ECO:0000313" key="2">
    <source>
        <dbReference type="EMBL" id="AZV80826.1"/>
    </source>
</evidence>
<dbReference type="InterPro" id="IPR015392">
    <property type="entry name" value="TehB/YeaR-like_dom"/>
</dbReference>
<geneLocation type="plasmid" evidence="2 3">
    <name>pW43B</name>
</geneLocation>
<gene>
    <name evidence="2" type="ORF">EBB79_23020</name>
</gene>
<name>A0A3T0N9X0_9RHOB</name>
<evidence type="ECO:0000313" key="3">
    <source>
        <dbReference type="Proteomes" id="UP000283063"/>
    </source>
</evidence>